<feature type="transmembrane region" description="Helical" evidence="5">
    <location>
        <begin position="254"/>
        <end position="276"/>
    </location>
</feature>
<evidence type="ECO:0000313" key="7">
    <source>
        <dbReference type="EMBL" id="NDV61129.1"/>
    </source>
</evidence>
<name>A0A6B2LYL7_9BACT</name>
<evidence type="ECO:0000256" key="1">
    <source>
        <dbReference type="ARBA" id="ARBA00004141"/>
    </source>
</evidence>
<comment type="similarity">
    <text evidence="5">Belongs to the ABC-2 integral membrane protein family.</text>
</comment>
<dbReference type="EMBL" id="JAAGNX010000001">
    <property type="protein sequence ID" value="NDV61129.1"/>
    <property type="molecule type" value="Genomic_DNA"/>
</dbReference>
<proteinExistence type="inferred from homology"/>
<gene>
    <name evidence="7" type="ORF">G0Q06_01555</name>
</gene>
<dbReference type="InterPro" id="IPR047817">
    <property type="entry name" value="ABC2_TM_bact-type"/>
</dbReference>
<dbReference type="NCBIfam" id="NF011648">
    <property type="entry name" value="PRK15066.1"/>
    <property type="match status" value="1"/>
</dbReference>
<evidence type="ECO:0000256" key="5">
    <source>
        <dbReference type="RuleBase" id="RU361157"/>
    </source>
</evidence>
<dbReference type="PRINTS" id="PR00164">
    <property type="entry name" value="ABC2TRNSPORT"/>
</dbReference>
<dbReference type="PANTHER" id="PTHR43332">
    <property type="entry name" value="INNER MEMBRANE TRANSPORT PERMEASE YADH-RELATED"/>
    <property type="match status" value="1"/>
</dbReference>
<dbReference type="PANTHER" id="PTHR43332:SF2">
    <property type="entry name" value="INNER MEMBRANE TRANSPORT PERMEASE YADH"/>
    <property type="match status" value="1"/>
</dbReference>
<dbReference type="PROSITE" id="PS51012">
    <property type="entry name" value="ABC_TM2"/>
    <property type="match status" value="1"/>
</dbReference>
<dbReference type="PIRSF" id="PIRSF006648">
    <property type="entry name" value="DrrB"/>
    <property type="match status" value="1"/>
</dbReference>
<dbReference type="GO" id="GO:0140359">
    <property type="term" value="F:ABC-type transporter activity"/>
    <property type="evidence" value="ECO:0007669"/>
    <property type="project" value="InterPro"/>
</dbReference>
<evidence type="ECO:0000313" key="8">
    <source>
        <dbReference type="Proteomes" id="UP000478417"/>
    </source>
</evidence>
<feature type="transmembrane region" description="Helical" evidence="5">
    <location>
        <begin position="134"/>
        <end position="161"/>
    </location>
</feature>
<evidence type="ECO:0000259" key="6">
    <source>
        <dbReference type="PROSITE" id="PS51012"/>
    </source>
</evidence>
<feature type="transmembrane region" description="Helical" evidence="5">
    <location>
        <begin position="204"/>
        <end position="222"/>
    </location>
</feature>
<dbReference type="Pfam" id="PF01061">
    <property type="entry name" value="ABC2_membrane"/>
    <property type="match status" value="1"/>
</dbReference>
<keyword evidence="5" id="KW-0813">Transport</keyword>
<accession>A0A6B2LYL7</accession>
<dbReference type="GO" id="GO:0043190">
    <property type="term" value="C:ATP-binding cassette (ABC) transporter complex"/>
    <property type="evidence" value="ECO:0007669"/>
    <property type="project" value="InterPro"/>
</dbReference>
<comment type="subcellular location">
    <subcellularLocation>
        <location evidence="5">Cell membrane</location>
        <topology evidence="5">Multi-pass membrane protein</topology>
    </subcellularLocation>
    <subcellularLocation>
        <location evidence="1">Membrane</location>
        <topology evidence="1">Multi-pass membrane protein</topology>
    </subcellularLocation>
</comment>
<evidence type="ECO:0000256" key="3">
    <source>
        <dbReference type="ARBA" id="ARBA00022989"/>
    </source>
</evidence>
<organism evidence="7 8">
    <name type="scientific">Oceanipulchritudo coccoides</name>
    <dbReference type="NCBI Taxonomy" id="2706888"/>
    <lineage>
        <taxon>Bacteria</taxon>
        <taxon>Pseudomonadati</taxon>
        <taxon>Verrucomicrobiota</taxon>
        <taxon>Opitutia</taxon>
        <taxon>Puniceicoccales</taxon>
        <taxon>Oceanipulchritudinaceae</taxon>
        <taxon>Oceanipulchritudo</taxon>
    </lineage>
</organism>
<keyword evidence="2 5" id="KW-0812">Transmembrane</keyword>
<evidence type="ECO:0000256" key="2">
    <source>
        <dbReference type="ARBA" id="ARBA00022692"/>
    </source>
</evidence>
<dbReference type="InterPro" id="IPR013525">
    <property type="entry name" value="ABC2_TM"/>
</dbReference>
<dbReference type="Proteomes" id="UP000478417">
    <property type="component" value="Unassembled WGS sequence"/>
</dbReference>
<feature type="domain" description="ABC transmembrane type-2" evidence="6">
    <location>
        <begin position="50"/>
        <end position="279"/>
    </location>
</feature>
<protein>
    <recommendedName>
        <fullName evidence="5">Transport permease protein</fullName>
    </recommendedName>
</protein>
<dbReference type="InterPro" id="IPR000412">
    <property type="entry name" value="ABC_2_transport"/>
</dbReference>
<keyword evidence="3 5" id="KW-1133">Transmembrane helix</keyword>
<sequence>MKSPAYPELDPQWQASAARHFDDVLLRAKGETGLWGTWVLFRKEMQRFLSIAGQTIISPVLTTMLWYLVFGYSLGDRLNEIQGIPYTDFLVPGLVMMAIISNAFLNSAFSFFIGKVHGTVVDLLVTPLRPWQIMAAYTGASVVRAMLVGMVIWGVAAFMGAETFHNVGWTLIFMLLTSFAFALFGLLAGILAKDFDHINFVPNFLLLPLTFLGGVFYSIRLLPSPWEQISLLNPIVYMVNGLRFGMTGISDVPVLPGFGIVFLSVLAGLAITLRLLGSGTGLKP</sequence>
<reference evidence="7 8" key="1">
    <citation type="submission" date="2020-02" db="EMBL/GenBank/DDBJ databases">
        <title>Albibacoteraceae fam. nov., the first described family within the subdivision 4 Verrucomicrobia.</title>
        <authorList>
            <person name="Xi F."/>
        </authorList>
    </citation>
    <scope>NUCLEOTIDE SEQUENCE [LARGE SCALE GENOMIC DNA]</scope>
    <source>
        <strain evidence="7 8">CK1056</strain>
    </source>
</reference>
<feature type="transmembrane region" description="Helical" evidence="5">
    <location>
        <begin position="48"/>
        <end position="69"/>
    </location>
</feature>
<comment type="caution">
    <text evidence="7">The sequence shown here is derived from an EMBL/GenBank/DDBJ whole genome shotgun (WGS) entry which is preliminary data.</text>
</comment>
<dbReference type="InterPro" id="IPR052522">
    <property type="entry name" value="ABC-2_transport_permease"/>
</dbReference>
<dbReference type="AlphaFoldDB" id="A0A6B2LYL7"/>
<feature type="transmembrane region" description="Helical" evidence="5">
    <location>
        <begin position="89"/>
        <end position="113"/>
    </location>
</feature>
<evidence type="ECO:0000256" key="4">
    <source>
        <dbReference type="ARBA" id="ARBA00023136"/>
    </source>
</evidence>
<feature type="transmembrane region" description="Helical" evidence="5">
    <location>
        <begin position="167"/>
        <end position="192"/>
    </location>
</feature>
<keyword evidence="4 5" id="KW-0472">Membrane</keyword>
<keyword evidence="5" id="KW-1003">Cell membrane</keyword>
<keyword evidence="8" id="KW-1185">Reference proteome</keyword>